<dbReference type="InterPro" id="IPR001584">
    <property type="entry name" value="Integrase_cat-core"/>
</dbReference>
<proteinExistence type="predicted"/>
<feature type="region of interest" description="Disordered" evidence="1">
    <location>
        <begin position="377"/>
        <end position="415"/>
    </location>
</feature>
<evidence type="ECO:0000313" key="3">
    <source>
        <dbReference type="EMBL" id="CAC5382534.1"/>
    </source>
</evidence>
<dbReference type="PROSITE" id="PS50994">
    <property type="entry name" value="INTEGRASE"/>
    <property type="match status" value="1"/>
</dbReference>
<gene>
    <name evidence="3" type="ORF">MCOR_18355</name>
</gene>
<dbReference type="AlphaFoldDB" id="A0A6J8BI48"/>
<name>A0A6J8BI48_MYTCO</name>
<feature type="domain" description="Integrase catalytic" evidence="2">
    <location>
        <begin position="26"/>
        <end position="188"/>
    </location>
</feature>
<evidence type="ECO:0000313" key="4">
    <source>
        <dbReference type="Proteomes" id="UP000507470"/>
    </source>
</evidence>
<dbReference type="Pfam" id="PF22938">
    <property type="entry name" value="Integrase_p58_C"/>
    <property type="match status" value="1"/>
</dbReference>
<sequence length="455" mass="52066">MVSDMYIMPGKKPGPGLGKSPMQHRNVYRPMECIAIDLMGPLPTIDHWNEDIMVVFDYFTKRTEAYALKEHCAQTVADKPVTEFISRFGTPCRIHGIHTEQGREFESKIFASICDLYEIDKTRTTPYHPHSDSMVERYNRTLQQILSMFVKENKDDLDSHLPYVTMAYRACTHESTKCSPNLLTLGREISLAIDIVTGSNHDEDLSYCPYLYIDAIQIAFDKVHENLQQFEIWNKVLRWYPPKANKKLGLGWIGPYKITRKLSDITYEIQDCQNSKLKVVHVNHLKPLHTRDETFDAPEQEEQVTAQTQDQFIWIDYTVDDITHIQDENVHNVEIEPASPKMEIQLFADGDFDEENIENRIEFFYTPEEMQCPIDGCNGETAPENAHSGHPDSLIAPNSNNHSGCKSFSDSETQTTATELAPLELSSITETRPELESLLTPWTRSVGSGNMPIRS</sequence>
<dbReference type="SUPFAM" id="SSF53098">
    <property type="entry name" value="Ribonuclease H-like"/>
    <property type="match status" value="1"/>
</dbReference>
<feature type="compositionally biased region" description="Polar residues" evidence="1">
    <location>
        <begin position="396"/>
        <end position="415"/>
    </location>
</feature>
<dbReference type="InterPro" id="IPR054465">
    <property type="entry name" value="Integrase_p58-like_C"/>
</dbReference>
<dbReference type="InterPro" id="IPR050951">
    <property type="entry name" value="Retrovirus_Pol_polyprotein"/>
</dbReference>
<dbReference type="InterPro" id="IPR012337">
    <property type="entry name" value="RNaseH-like_sf"/>
</dbReference>
<dbReference type="FunFam" id="3.30.420.10:FF:000032">
    <property type="entry name" value="Retrovirus-related Pol polyprotein from transposon 297-like Protein"/>
    <property type="match status" value="1"/>
</dbReference>
<organism evidence="3 4">
    <name type="scientific">Mytilus coruscus</name>
    <name type="common">Sea mussel</name>
    <dbReference type="NCBI Taxonomy" id="42192"/>
    <lineage>
        <taxon>Eukaryota</taxon>
        <taxon>Metazoa</taxon>
        <taxon>Spiralia</taxon>
        <taxon>Lophotrochozoa</taxon>
        <taxon>Mollusca</taxon>
        <taxon>Bivalvia</taxon>
        <taxon>Autobranchia</taxon>
        <taxon>Pteriomorphia</taxon>
        <taxon>Mytilida</taxon>
        <taxon>Mytiloidea</taxon>
        <taxon>Mytilidae</taxon>
        <taxon>Mytilinae</taxon>
        <taxon>Mytilus</taxon>
    </lineage>
</organism>
<dbReference type="GO" id="GO:0003676">
    <property type="term" value="F:nucleic acid binding"/>
    <property type="evidence" value="ECO:0007669"/>
    <property type="project" value="InterPro"/>
</dbReference>
<dbReference type="Gene3D" id="3.30.420.10">
    <property type="entry name" value="Ribonuclease H-like superfamily/Ribonuclease H"/>
    <property type="match status" value="1"/>
</dbReference>
<dbReference type="OrthoDB" id="427924at2759"/>
<dbReference type="EMBL" id="CACVKT020003242">
    <property type="protein sequence ID" value="CAC5382534.1"/>
    <property type="molecule type" value="Genomic_DNA"/>
</dbReference>
<dbReference type="PANTHER" id="PTHR37984:SF5">
    <property type="entry name" value="PROTEIN NYNRIN-LIKE"/>
    <property type="match status" value="1"/>
</dbReference>
<dbReference type="InterPro" id="IPR036397">
    <property type="entry name" value="RNaseH_sf"/>
</dbReference>
<evidence type="ECO:0000256" key="1">
    <source>
        <dbReference type="SAM" id="MobiDB-lite"/>
    </source>
</evidence>
<keyword evidence="4" id="KW-1185">Reference proteome</keyword>
<reference evidence="3 4" key="1">
    <citation type="submission" date="2020-06" db="EMBL/GenBank/DDBJ databases">
        <authorList>
            <person name="Li R."/>
            <person name="Bekaert M."/>
        </authorList>
    </citation>
    <scope>NUCLEOTIDE SEQUENCE [LARGE SCALE GENOMIC DNA]</scope>
    <source>
        <strain evidence="4">wild</strain>
    </source>
</reference>
<dbReference type="PANTHER" id="PTHR37984">
    <property type="entry name" value="PROTEIN CBG26694"/>
    <property type="match status" value="1"/>
</dbReference>
<dbReference type="GO" id="GO:0015074">
    <property type="term" value="P:DNA integration"/>
    <property type="evidence" value="ECO:0007669"/>
    <property type="project" value="InterPro"/>
</dbReference>
<protein>
    <recommendedName>
        <fullName evidence="2">Integrase catalytic domain-containing protein</fullName>
    </recommendedName>
</protein>
<evidence type="ECO:0000259" key="2">
    <source>
        <dbReference type="PROSITE" id="PS50994"/>
    </source>
</evidence>
<dbReference type="Proteomes" id="UP000507470">
    <property type="component" value="Unassembled WGS sequence"/>
</dbReference>
<accession>A0A6J8BI48</accession>